<dbReference type="PIRSF" id="PIRSF000103">
    <property type="entry name" value="HIBADH"/>
    <property type="match status" value="1"/>
</dbReference>
<dbReference type="InterPro" id="IPR015815">
    <property type="entry name" value="HIBADH-related"/>
</dbReference>
<organism evidence="7">
    <name type="scientific">Agromyces sp. G08B096</name>
    <dbReference type="NCBI Taxonomy" id="3156399"/>
    <lineage>
        <taxon>Bacteria</taxon>
        <taxon>Bacillati</taxon>
        <taxon>Actinomycetota</taxon>
        <taxon>Actinomycetes</taxon>
        <taxon>Micrococcales</taxon>
        <taxon>Microbacteriaceae</taxon>
        <taxon>Agromyces</taxon>
    </lineage>
</organism>
<dbReference type="EMBL" id="CP158374">
    <property type="protein sequence ID" value="XBX82899.1"/>
    <property type="molecule type" value="Genomic_DNA"/>
</dbReference>
<feature type="domain" description="6-phosphogluconate dehydrogenase NADP-binding" evidence="5">
    <location>
        <begin position="19"/>
        <end position="175"/>
    </location>
</feature>
<feature type="domain" description="3-hydroxyisobutyrate dehydrogenase-like NAD-binding" evidence="6">
    <location>
        <begin position="182"/>
        <end position="300"/>
    </location>
</feature>
<evidence type="ECO:0000259" key="5">
    <source>
        <dbReference type="Pfam" id="PF03446"/>
    </source>
</evidence>
<dbReference type="GO" id="GO:0051287">
    <property type="term" value="F:NAD binding"/>
    <property type="evidence" value="ECO:0007669"/>
    <property type="project" value="InterPro"/>
</dbReference>
<keyword evidence="3" id="KW-0520">NAD</keyword>
<dbReference type="InterPro" id="IPR051265">
    <property type="entry name" value="HIBADH-related_NP60_sf"/>
</dbReference>
<dbReference type="GO" id="GO:0016054">
    <property type="term" value="P:organic acid catabolic process"/>
    <property type="evidence" value="ECO:0007669"/>
    <property type="project" value="UniProtKB-ARBA"/>
</dbReference>
<name>A0AAU7W8C4_9MICO</name>
<dbReference type="SUPFAM" id="SSF48179">
    <property type="entry name" value="6-phosphogluconate dehydrogenase C-terminal domain-like"/>
    <property type="match status" value="1"/>
</dbReference>
<evidence type="ECO:0000256" key="1">
    <source>
        <dbReference type="ARBA" id="ARBA00009080"/>
    </source>
</evidence>
<dbReference type="EC" id="1.1.-.-" evidence="7"/>
<dbReference type="PANTHER" id="PTHR43580">
    <property type="entry name" value="OXIDOREDUCTASE GLYR1-RELATED"/>
    <property type="match status" value="1"/>
</dbReference>
<protein>
    <submittedName>
        <fullName evidence="7">NAD(P)-dependent oxidoreductase</fullName>
        <ecNumber evidence="7">1.1.-.-</ecNumber>
    </submittedName>
</protein>
<dbReference type="GO" id="GO:0050661">
    <property type="term" value="F:NADP binding"/>
    <property type="evidence" value="ECO:0007669"/>
    <property type="project" value="InterPro"/>
</dbReference>
<dbReference type="Pfam" id="PF14833">
    <property type="entry name" value="NAD_binding_11"/>
    <property type="match status" value="1"/>
</dbReference>
<accession>A0AAU7W8C4</accession>
<evidence type="ECO:0000259" key="6">
    <source>
        <dbReference type="Pfam" id="PF14833"/>
    </source>
</evidence>
<reference evidence="7" key="1">
    <citation type="submission" date="2024-05" db="EMBL/GenBank/DDBJ databases">
        <authorList>
            <person name="Yu L."/>
        </authorList>
    </citation>
    <scope>NUCLEOTIDE SEQUENCE</scope>
    <source>
        <strain evidence="7">G08B096</strain>
    </source>
</reference>
<dbReference type="Gene3D" id="3.40.50.720">
    <property type="entry name" value="NAD(P)-binding Rossmann-like Domain"/>
    <property type="match status" value="1"/>
</dbReference>
<dbReference type="InterPro" id="IPR002204">
    <property type="entry name" value="3-OH-isobutyrate_DH-rel_CS"/>
</dbReference>
<dbReference type="InterPro" id="IPR008927">
    <property type="entry name" value="6-PGluconate_DH-like_C_sf"/>
</dbReference>
<evidence type="ECO:0000256" key="2">
    <source>
        <dbReference type="ARBA" id="ARBA00023002"/>
    </source>
</evidence>
<proteinExistence type="inferred from homology"/>
<dbReference type="InterPro" id="IPR036291">
    <property type="entry name" value="NAD(P)-bd_dom_sf"/>
</dbReference>
<feature type="active site" evidence="4">
    <location>
        <position position="187"/>
    </location>
</feature>
<evidence type="ECO:0000256" key="3">
    <source>
        <dbReference type="ARBA" id="ARBA00023027"/>
    </source>
</evidence>
<dbReference type="PROSITE" id="PS00895">
    <property type="entry name" value="3_HYDROXYISOBUT_DH"/>
    <property type="match status" value="1"/>
</dbReference>
<gene>
    <name evidence="7" type="ORF">ABIQ69_02960</name>
</gene>
<comment type="similarity">
    <text evidence="1">Belongs to the HIBADH-related family.</text>
</comment>
<evidence type="ECO:0000256" key="4">
    <source>
        <dbReference type="PIRSR" id="PIRSR000103-1"/>
    </source>
</evidence>
<dbReference type="GO" id="GO:0016491">
    <property type="term" value="F:oxidoreductase activity"/>
    <property type="evidence" value="ECO:0007669"/>
    <property type="project" value="UniProtKB-KW"/>
</dbReference>
<dbReference type="SUPFAM" id="SSF51735">
    <property type="entry name" value="NAD(P)-binding Rossmann-fold domains"/>
    <property type="match status" value="1"/>
</dbReference>
<keyword evidence="2 7" id="KW-0560">Oxidoreductase</keyword>
<dbReference type="RefSeq" id="WP_350348915.1">
    <property type="nucleotide sequence ID" value="NZ_CP158374.1"/>
</dbReference>
<dbReference type="InterPro" id="IPR006115">
    <property type="entry name" value="6PGDH_NADP-bd"/>
</dbReference>
<dbReference type="PANTHER" id="PTHR43580:SF2">
    <property type="entry name" value="CYTOKINE-LIKE NUCLEAR FACTOR N-PAC"/>
    <property type="match status" value="1"/>
</dbReference>
<dbReference type="Gene3D" id="1.10.1040.10">
    <property type="entry name" value="N-(1-d-carboxylethyl)-l-norvaline Dehydrogenase, domain 2"/>
    <property type="match status" value="1"/>
</dbReference>
<dbReference type="Pfam" id="PF03446">
    <property type="entry name" value="NAD_binding_2"/>
    <property type="match status" value="1"/>
</dbReference>
<dbReference type="AlphaFoldDB" id="A0AAU7W8C4"/>
<dbReference type="InterPro" id="IPR029154">
    <property type="entry name" value="HIBADH-like_NADP-bd"/>
</dbReference>
<dbReference type="InterPro" id="IPR013328">
    <property type="entry name" value="6PGD_dom2"/>
</dbReference>
<sequence>MTRTHPADRGPVSARSGAVGFIGLGVMGEPMARNLVASGVDLVVWNRSAAALDRLGAAGARVASTAAEVFDLADVVLVMLATESAIDEVLEREASGLERMLRGRILVNLGTNSPAYAAALAADVAVAGGSYVEATVSGSRVPAEQRQLVGMLAGLPDAVERARAIVALLCAQTFVCGDAAPAATLMKLAVNSYLISMVTGLAEAFRFAEANALDLDTFQSVLDAGPMASPVSRVKLDKLRRADASPQARISDVLKNARLVVEAAAAAGVSSPLLDACVELYAATERAGDGGDDMIAVARAIGGRGA</sequence>
<evidence type="ECO:0000313" key="7">
    <source>
        <dbReference type="EMBL" id="XBX82899.1"/>
    </source>
</evidence>